<evidence type="ECO:0000256" key="6">
    <source>
        <dbReference type="ARBA" id="ARBA00023134"/>
    </source>
</evidence>
<dbReference type="SUPFAM" id="SSF52540">
    <property type="entry name" value="P-loop containing nucleoside triphosphate hydrolases"/>
    <property type="match status" value="1"/>
</dbReference>
<organism evidence="12 13">
    <name type="scientific">Ventrimonas faecis</name>
    <dbReference type="NCBI Taxonomy" id="3133170"/>
    <lineage>
        <taxon>Bacteria</taxon>
        <taxon>Bacillati</taxon>
        <taxon>Bacillota</taxon>
        <taxon>Clostridia</taxon>
        <taxon>Lachnospirales</taxon>
        <taxon>Lachnospiraceae</taxon>
        <taxon>Ventrimonas</taxon>
    </lineage>
</organism>
<dbReference type="InterPro" id="IPR005225">
    <property type="entry name" value="Small_GTP-bd"/>
</dbReference>
<keyword evidence="5 8" id="KW-0648">Protein biosynthesis</keyword>
<dbReference type="RefSeq" id="WP_349229847.1">
    <property type="nucleotide sequence ID" value="NZ_JBBMFJ010000024.1"/>
</dbReference>
<dbReference type="Pfam" id="PF04760">
    <property type="entry name" value="IF2_N"/>
    <property type="match status" value="2"/>
</dbReference>
<evidence type="ECO:0000256" key="7">
    <source>
        <dbReference type="ARBA" id="ARBA00025162"/>
    </source>
</evidence>
<dbReference type="PANTHER" id="PTHR43381:SF5">
    <property type="entry name" value="TR-TYPE G DOMAIN-CONTAINING PROTEIN"/>
    <property type="match status" value="1"/>
</dbReference>
<sequence length="947" mass="102756">MRVSELAKELGKSSKDVLDVLQKNNQDVATHSSNVSDAQIGMVKKALGAGASEPKADGAAPKKKLAAVYRPQNSQQRPAQPKPAARPQAQSASAPAQQAAPQNKPAENAQQARPAQSGENRQGGFNGNRDNNRQGGFSGNRDNNRQGGFSGNRDNNRQGGFNGNRDNNRQGGFNGNRDNNRQGGFNGNRDNNRQGGAGRDNNRQGGFGGNREGGFNRDNNRQGGGFNRDNRQGGGFNRDNRQGGNREGGFNRDNNRQGGGFGGNRDNRQGGGFNRDNRQGGGFGGNRQGGSGRPGQRDGGSKSYDTPIQTKPTNNRQQTNNAHKKDKYDKTRMMEDGPRSKNGKVSKHPFIMPQKPAEEKVEDTVKVITIPEVLTIKELADKMKLQPSAIVKKLFLQGKIVTLNSEIDFDQAEEIAMEYEVLCEKEEKVDVIAELLKEDEEDEKDMVSRPPVVCVMGHVDHGKTSLLDAIRQTNVTSREAGGITQHIGAYTVDVRGQQITFLDTPGHEAFTAMRMRGAQSTDIAILVVAADDGVMPQTVEAINHAKAAGVEIIVAINKIDKPSANVDRVKQELAEYELIPEDWGGNTVFVPVSAHTKEGIPELLEMILLTAEVKELKANPNRRARGLVIEAELDKGKGPVATILVQKGTLRVGDNVTAGPCYGKVRAMMDDKGRRVKEAGPSMPVEILGLNDVPGAGDVLMATENEKEARSYAETFISESKNKLLEDTKAKLSLDDLFSQIKAGNVKELPIIVKADVQGSVEAVKQSLTKLSNEEVVVKVIHGGVGAINESDVTLASASNAIIIGFNVRPDATAKSIADREKVDLRLYRVIYQAIEDVEAAMKGMLDPVFEEQVIGHAVVRQTFKASGVGTIAGAYVMDGKFQRGCSCRITRDGEQIFDGALASLKRFKDDVKEVATGYECGLVFEKFNDIKEDDMVEAYMMVEVPR</sequence>
<dbReference type="CDD" id="cd01887">
    <property type="entry name" value="IF2_eIF5B"/>
    <property type="match status" value="1"/>
</dbReference>
<evidence type="ECO:0000256" key="1">
    <source>
        <dbReference type="ARBA" id="ARBA00007733"/>
    </source>
</evidence>
<keyword evidence="13" id="KW-1185">Reference proteome</keyword>
<dbReference type="Gene3D" id="1.10.10.2480">
    <property type="match status" value="1"/>
</dbReference>
<feature type="compositionally biased region" description="Gly residues" evidence="10">
    <location>
        <begin position="257"/>
        <end position="293"/>
    </location>
</feature>
<evidence type="ECO:0000256" key="10">
    <source>
        <dbReference type="SAM" id="MobiDB-lite"/>
    </source>
</evidence>
<dbReference type="NCBIfam" id="TIGR00487">
    <property type="entry name" value="IF-2"/>
    <property type="match status" value="1"/>
</dbReference>
<reference evidence="12 13" key="1">
    <citation type="submission" date="2024-03" db="EMBL/GenBank/DDBJ databases">
        <title>Human intestinal bacterial collection.</title>
        <authorList>
            <person name="Pauvert C."/>
            <person name="Hitch T.C.A."/>
            <person name="Clavel T."/>
        </authorList>
    </citation>
    <scope>NUCLEOTIDE SEQUENCE [LARGE SCALE GENOMIC DNA]</scope>
    <source>
        <strain evidence="12 13">CLA-AP-H27</strain>
    </source>
</reference>
<dbReference type="CDD" id="cd03702">
    <property type="entry name" value="IF2_mtIF2_II"/>
    <property type="match status" value="1"/>
</dbReference>
<evidence type="ECO:0000256" key="2">
    <source>
        <dbReference type="ARBA" id="ARBA00020675"/>
    </source>
</evidence>
<evidence type="ECO:0000259" key="11">
    <source>
        <dbReference type="PROSITE" id="PS51722"/>
    </source>
</evidence>
<dbReference type="Pfam" id="PF22042">
    <property type="entry name" value="EF-G_D2"/>
    <property type="match status" value="1"/>
</dbReference>
<keyword evidence="6 8" id="KW-0342">GTP-binding</keyword>
<name>A0ABV1HN51_9FIRM</name>
<dbReference type="Gene3D" id="3.40.50.10050">
    <property type="entry name" value="Translation initiation factor IF- 2, domain 3"/>
    <property type="match status" value="1"/>
</dbReference>
<dbReference type="CDD" id="cd03692">
    <property type="entry name" value="mtIF2_IVc"/>
    <property type="match status" value="1"/>
</dbReference>
<feature type="binding site" evidence="8">
    <location>
        <begin position="457"/>
        <end position="464"/>
    </location>
    <ligand>
        <name>GTP</name>
        <dbReference type="ChEBI" id="CHEBI:37565"/>
    </ligand>
</feature>
<dbReference type="Gene3D" id="2.40.30.10">
    <property type="entry name" value="Translation factors"/>
    <property type="match status" value="2"/>
</dbReference>
<evidence type="ECO:0000256" key="5">
    <source>
        <dbReference type="ARBA" id="ARBA00022917"/>
    </source>
</evidence>
<dbReference type="InterPro" id="IPR044145">
    <property type="entry name" value="IF2_II"/>
</dbReference>
<feature type="compositionally biased region" description="Polar residues" evidence="10">
    <location>
        <begin position="303"/>
        <end position="321"/>
    </location>
</feature>
<proteinExistence type="inferred from homology"/>
<dbReference type="InterPro" id="IPR006847">
    <property type="entry name" value="IF2_N"/>
</dbReference>
<dbReference type="EMBL" id="JBBMFJ010000024">
    <property type="protein sequence ID" value="MEQ2563752.1"/>
    <property type="molecule type" value="Genomic_DNA"/>
</dbReference>
<feature type="compositionally biased region" description="Basic and acidic residues" evidence="10">
    <location>
        <begin position="326"/>
        <end position="339"/>
    </location>
</feature>
<feature type="region of interest" description="G-domain" evidence="8">
    <location>
        <begin position="451"/>
        <end position="599"/>
    </location>
</feature>
<dbReference type="Pfam" id="PF11987">
    <property type="entry name" value="IF-2"/>
    <property type="match status" value="1"/>
</dbReference>
<dbReference type="SUPFAM" id="SSF52156">
    <property type="entry name" value="Initiation factor IF2/eIF5b, domain 3"/>
    <property type="match status" value="1"/>
</dbReference>
<gene>
    <name evidence="8 12" type="primary">infB</name>
    <name evidence="12" type="ORF">WMO41_11370</name>
</gene>
<evidence type="ECO:0000256" key="8">
    <source>
        <dbReference type="HAMAP-Rule" id="MF_00100"/>
    </source>
</evidence>
<feature type="domain" description="Tr-type G" evidence="11">
    <location>
        <begin position="448"/>
        <end position="617"/>
    </location>
</feature>
<dbReference type="InterPro" id="IPR000795">
    <property type="entry name" value="T_Tr_GTP-bd_dom"/>
</dbReference>
<dbReference type="Gene3D" id="3.40.50.300">
    <property type="entry name" value="P-loop containing nucleotide triphosphate hydrolases"/>
    <property type="match status" value="1"/>
</dbReference>
<comment type="subcellular location">
    <subcellularLocation>
        <location evidence="8">Cytoplasm</location>
    </subcellularLocation>
</comment>
<feature type="region of interest" description="Disordered" evidence="10">
    <location>
        <begin position="47"/>
        <end position="349"/>
    </location>
</feature>
<dbReference type="InterPro" id="IPR000178">
    <property type="entry name" value="TF_IF2_bacterial-like"/>
</dbReference>
<feature type="compositionally biased region" description="Gly residues" evidence="10">
    <location>
        <begin position="222"/>
        <end position="236"/>
    </location>
</feature>
<keyword evidence="8" id="KW-0963">Cytoplasm</keyword>
<protein>
    <recommendedName>
        <fullName evidence="2 8">Translation initiation factor IF-2</fullName>
    </recommendedName>
</protein>
<feature type="binding site" evidence="8">
    <location>
        <begin position="557"/>
        <end position="560"/>
    </location>
    <ligand>
        <name>GTP</name>
        <dbReference type="ChEBI" id="CHEBI:37565"/>
    </ligand>
</feature>
<comment type="caution">
    <text evidence="12">The sequence shown here is derived from an EMBL/GenBank/DDBJ whole genome shotgun (WGS) entry which is preliminary data.</text>
</comment>
<dbReference type="NCBIfam" id="TIGR00231">
    <property type="entry name" value="small_GTP"/>
    <property type="match status" value="1"/>
</dbReference>
<evidence type="ECO:0000256" key="3">
    <source>
        <dbReference type="ARBA" id="ARBA00022540"/>
    </source>
</evidence>
<dbReference type="InterPro" id="IPR053905">
    <property type="entry name" value="EF-G-like_DII"/>
</dbReference>
<dbReference type="PROSITE" id="PS51722">
    <property type="entry name" value="G_TR_2"/>
    <property type="match status" value="1"/>
</dbReference>
<dbReference type="InterPro" id="IPR036925">
    <property type="entry name" value="TIF_IF2_dom3_sf"/>
</dbReference>
<dbReference type="Proteomes" id="UP001437460">
    <property type="component" value="Unassembled WGS sequence"/>
</dbReference>
<dbReference type="PROSITE" id="PS01176">
    <property type="entry name" value="IF2"/>
    <property type="match status" value="1"/>
</dbReference>
<dbReference type="InterPro" id="IPR009000">
    <property type="entry name" value="Transl_B-barrel_sf"/>
</dbReference>
<dbReference type="Pfam" id="PF00009">
    <property type="entry name" value="GTP_EFTU"/>
    <property type="match status" value="1"/>
</dbReference>
<comment type="function">
    <text evidence="7 8 9">One of the essential components for the initiation of protein synthesis. Protects formylmethionyl-tRNA from spontaneous hydrolysis and promotes its binding to the 30S ribosomal subunits. Also involved in the hydrolysis of GTP during the formation of the 70S ribosomal complex.</text>
</comment>
<dbReference type="PANTHER" id="PTHR43381">
    <property type="entry name" value="TRANSLATION INITIATION FACTOR IF-2-RELATED"/>
    <property type="match status" value="1"/>
</dbReference>
<keyword evidence="3 8" id="KW-0396">Initiation factor</keyword>
<evidence type="ECO:0000313" key="13">
    <source>
        <dbReference type="Proteomes" id="UP001437460"/>
    </source>
</evidence>
<dbReference type="InterPro" id="IPR027417">
    <property type="entry name" value="P-loop_NTPase"/>
</dbReference>
<dbReference type="InterPro" id="IPR015760">
    <property type="entry name" value="TIF_IF2"/>
</dbReference>
<keyword evidence="4 8" id="KW-0547">Nucleotide-binding</keyword>
<dbReference type="InterPro" id="IPR023115">
    <property type="entry name" value="TIF_IF2_dom3"/>
</dbReference>
<accession>A0ABV1HN51</accession>
<evidence type="ECO:0000313" key="12">
    <source>
        <dbReference type="EMBL" id="MEQ2563752.1"/>
    </source>
</evidence>
<comment type="similarity">
    <text evidence="1 8 9">Belongs to the TRAFAC class translation factor GTPase superfamily. Classic translation factor GTPase family. IF-2 subfamily.</text>
</comment>
<dbReference type="HAMAP" id="MF_00100_B">
    <property type="entry name" value="IF_2_B"/>
    <property type="match status" value="1"/>
</dbReference>
<dbReference type="SUPFAM" id="SSF50447">
    <property type="entry name" value="Translation proteins"/>
    <property type="match status" value="2"/>
</dbReference>
<evidence type="ECO:0000256" key="4">
    <source>
        <dbReference type="ARBA" id="ARBA00022741"/>
    </source>
</evidence>
<feature type="binding site" evidence="8">
    <location>
        <begin position="503"/>
        <end position="507"/>
    </location>
    <ligand>
        <name>GTP</name>
        <dbReference type="ChEBI" id="CHEBI:37565"/>
    </ligand>
</feature>
<feature type="compositionally biased region" description="Low complexity" evidence="10">
    <location>
        <begin position="75"/>
        <end position="112"/>
    </location>
</feature>
<evidence type="ECO:0000256" key="9">
    <source>
        <dbReference type="RuleBase" id="RU000644"/>
    </source>
</evidence>
<dbReference type="GO" id="GO:0003743">
    <property type="term" value="F:translation initiation factor activity"/>
    <property type="evidence" value="ECO:0007669"/>
    <property type="project" value="UniProtKB-KW"/>
</dbReference>